<protein>
    <submittedName>
        <fullName evidence="1">Putative lipocalin</fullName>
    </submittedName>
</protein>
<dbReference type="EMBL" id="GIKN01002302">
    <property type="protein sequence ID" value="NIE44575.1"/>
    <property type="molecule type" value="Transcribed_RNA"/>
</dbReference>
<proteinExistence type="predicted"/>
<sequence length="84" mass="9785">MLISIETSVFAAILVIIIIDITPQTACWNVRKFFNQMEPIWTTETTRNKPIKCVVDKVQSVKRLSISFKRYANLDYTECLMQRA</sequence>
<accession>A0A6G5A0M5</accession>
<evidence type="ECO:0000313" key="1">
    <source>
        <dbReference type="EMBL" id="NIE44575.1"/>
    </source>
</evidence>
<reference evidence="1" key="1">
    <citation type="submission" date="2020-03" db="EMBL/GenBank/DDBJ databases">
        <title>A transcriptome and proteome of the tick Rhipicephalus microplus shaped by the genetic composition of its hosts and developmental stage.</title>
        <authorList>
            <person name="Garcia G.R."/>
            <person name="Ribeiro J.M.C."/>
            <person name="Maruyama S.R."/>
            <person name="Gardinasse L.G."/>
            <person name="Nelson K."/>
            <person name="Ferreira B.R."/>
            <person name="Andrade T.G."/>
            <person name="Santos I.K.F.M."/>
        </authorList>
    </citation>
    <scope>NUCLEOTIDE SEQUENCE</scope>
    <source>
        <strain evidence="1">NSGR</strain>
        <tissue evidence="1">Salivary glands</tissue>
    </source>
</reference>
<dbReference type="AlphaFoldDB" id="A0A6G5A0M5"/>
<organism evidence="1">
    <name type="scientific">Rhipicephalus microplus</name>
    <name type="common">Cattle tick</name>
    <name type="synonym">Boophilus microplus</name>
    <dbReference type="NCBI Taxonomy" id="6941"/>
    <lineage>
        <taxon>Eukaryota</taxon>
        <taxon>Metazoa</taxon>
        <taxon>Ecdysozoa</taxon>
        <taxon>Arthropoda</taxon>
        <taxon>Chelicerata</taxon>
        <taxon>Arachnida</taxon>
        <taxon>Acari</taxon>
        <taxon>Parasitiformes</taxon>
        <taxon>Ixodida</taxon>
        <taxon>Ixodoidea</taxon>
        <taxon>Ixodidae</taxon>
        <taxon>Rhipicephalinae</taxon>
        <taxon>Rhipicephalus</taxon>
        <taxon>Boophilus</taxon>
    </lineage>
</organism>
<name>A0A6G5A0M5_RHIMP</name>
<dbReference type="VEuPathDB" id="VectorBase:LOC119185068"/>